<keyword evidence="3" id="KW-1185">Reference proteome</keyword>
<dbReference type="RefSeq" id="WP_165243194.1">
    <property type="nucleotide sequence ID" value="NZ_JAAKZV010000237.1"/>
</dbReference>
<dbReference type="Proteomes" id="UP000481583">
    <property type="component" value="Unassembled WGS sequence"/>
</dbReference>
<feature type="transmembrane region" description="Helical" evidence="1">
    <location>
        <begin position="6"/>
        <end position="24"/>
    </location>
</feature>
<accession>A0A6G4U9Q1</accession>
<name>A0A6G4U9Q1_9ACTN</name>
<dbReference type="GO" id="GO:0098662">
    <property type="term" value="P:inorganic cation transmembrane transport"/>
    <property type="evidence" value="ECO:0007669"/>
    <property type="project" value="InterPro"/>
</dbReference>
<evidence type="ECO:0000313" key="3">
    <source>
        <dbReference type="Proteomes" id="UP000481583"/>
    </source>
</evidence>
<feature type="transmembrane region" description="Helical" evidence="1">
    <location>
        <begin position="31"/>
        <end position="51"/>
    </location>
</feature>
<feature type="transmembrane region" description="Helical" evidence="1">
    <location>
        <begin position="63"/>
        <end position="85"/>
    </location>
</feature>
<protein>
    <submittedName>
        <fullName evidence="2">Monovalent cation/H(+) antiporter subunit G</fullName>
    </submittedName>
</protein>
<sequence>MIPNVLLGLGAALLTYAAVALALLPGRYARLHALALSTSAGAPLIAVAAAVDTGVGRAAVKLLFVGALLVVSGPVTSMAVGRVTAQRAGRTGTDRAEAGEEPS</sequence>
<organism evidence="2 3">
    <name type="scientific">Streptomyces coryli</name>
    <dbReference type="NCBI Taxonomy" id="1128680"/>
    <lineage>
        <taxon>Bacteria</taxon>
        <taxon>Bacillati</taxon>
        <taxon>Actinomycetota</taxon>
        <taxon>Actinomycetes</taxon>
        <taxon>Kitasatosporales</taxon>
        <taxon>Streptomycetaceae</taxon>
        <taxon>Streptomyces</taxon>
    </lineage>
</organism>
<gene>
    <name evidence="2" type="ORF">G5C51_33790</name>
</gene>
<dbReference type="AlphaFoldDB" id="A0A6G4U9Q1"/>
<dbReference type="GO" id="GO:0015297">
    <property type="term" value="F:antiporter activity"/>
    <property type="evidence" value="ECO:0007669"/>
    <property type="project" value="InterPro"/>
</dbReference>
<dbReference type="EMBL" id="JAAKZV010000237">
    <property type="protein sequence ID" value="NGN68853.1"/>
    <property type="molecule type" value="Genomic_DNA"/>
</dbReference>
<reference evidence="2 3" key="1">
    <citation type="submission" date="2020-02" db="EMBL/GenBank/DDBJ databases">
        <title>Whole-genome analyses of novel actinobacteria.</title>
        <authorList>
            <person name="Sahin N."/>
        </authorList>
    </citation>
    <scope>NUCLEOTIDE SEQUENCE [LARGE SCALE GENOMIC DNA]</scope>
    <source>
        <strain evidence="2 3">A7024</strain>
    </source>
</reference>
<keyword evidence="1" id="KW-0472">Membrane</keyword>
<keyword evidence="1" id="KW-1133">Transmembrane helix</keyword>
<proteinExistence type="predicted"/>
<dbReference type="InterPro" id="IPR005133">
    <property type="entry name" value="PhaG_MnhG_YufB"/>
</dbReference>
<evidence type="ECO:0000256" key="1">
    <source>
        <dbReference type="SAM" id="Phobius"/>
    </source>
</evidence>
<dbReference type="Pfam" id="PF03334">
    <property type="entry name" value="PhaG_MnhG_YufB"/>
    <property type="match status" value="1"/>
</dbReference>
<evidence type="ECO:0000313" key="2">
    <source>
        <dbReference type="EMBL" id="NGN68853.1"/>
    </source>
</evidence>
<comment type="caution">
    <text evidence="2">The sequence shown here is derived from an EMBL/GenBank/DDBJ whole genome shotgun (WGS) entry which is preliminary data.</text>
</comment>
<keyword evidence="1" id="KW-0812">Transmembrane</keyword>